<dbReference type="PANTHER" id="PTHR24070">
    <property type="entry name" value="RAS, DI-RAS, AND RHEB FAMILY MEMBERS OF SMALL GTPASE SUPERFAMILY"/>
    <property type="match status" value="1"/>
</dbReference>
<dbReference type="SMART" id="SM00174">
    <property type="entry name" value="RHO"/>
    <property type="match status" value="1"/>
</dbReference>
<dbReference type="SMART" id="SM00176">
    <property type="entry name" value="RAN"/>
    <property type="match status" value="1"/>
</dbReference>
<evidence type="ECO:0000256" key="4">
    <source>
        <dbReference type="ARBA" id="ARBA00022741"/>
    </source>
</evidence>
<evidence type="ECO:0000256" key="6">
    <source>
        <dbReference type="ARBA" id="ARBA00023134"/>
    </source>
</evidence>
<evidence type="ECO:0000313" key="8">
    <source>
        <dbReference type="EMBL" id="NDV37694.1"/>
    </source>
</evidence>
<dbReference type="PRINTS" id="PR00449">
    <property type="entry name" value="RASTRNSFRMNG"/>
</dbReference>
<dbReference type="InterPro" id="IPR001806">
    <property type="entry name" value="Small_GTPase"/>
</dbReference>
<dbReference type="InterPro" id="IPR027417">
    <property type="entry name" value="P-loop_NTPase"/>
</dbReference>
<dbReference type="SUPFAM" id="SSF52540">
    <property type="entry name" value="P-loop containing nucleoside triphosphate hydrolases"/>
    <property type="match status" value="1"/>
</dbReference>
<evidence type="ECO:0000256" key="7">
    <source>
        <dbReference type="ARBA" id="ARBA00023136"/>
    </source>
</evidence>
<dbReference type="FunFam" id="3.40.50.300:FF:001763">
    <property type="entry name" value="Ras family gtpase"/>
    <property type="match status" value="1"/>
</dbReference>
<evidence type="ECO:0000256" key="2">
    <source>
        <dbReference type="ARBA" id="ARBA00008344"/>
    </source>
</evidence>
<evidence type="ECO:0000256" key="1">
    <source>
        <dbReference type="ARBA" id="ARBA00004236"/>
    </source>
</evidence>
<keyword evidence="6" id="KW-0342">GTP-binding</keyword>
<keyword evidence="7" id="KW-0472">Membrane</keyword>
<dbReference type="InterPro" id="IPR020849">
    <property type="entry name" value="Small_GTPase_Ras-type"/>
</dbReference>
<dbReference type="GO" id="GO:0005525">
    <property type="term" value="F:GTP binding"/>
    <property type="evidence" value="ECO:0007669"/>
    <property type="project" value="UniProtKB-KW"/>
</dbReference>
<dbReference type="GO" id="GO:0061118">
    <property type="term" value="P:regulation of positive chemotaxis to cAMP"/>
    <property type="evidence" value="ECO:0007669"/>
    <property type="project" value="UniProtKB-ARBA"/>
</dbReference>
<keyword evidence="4" id="KW-0547">Nucleotide-binding</keyword>
<evidence type="ECO:0000256" key="3">
    <source>
        <dbReference type="ARBA" id="ARBA00022475"/>
    </source>
</evidence>
<dbReference type="EMBL" id="GIBP01008725">
    <property type="protein sequence ID" value="NDV37694.1"/>
    <property type="molecule type" value="Transcribed_RNA"/>
</dbReference>
<dbReference type="NCBIfam" id="TIGR00231">
    <property type="entry name" value="small_GTP"/>
    <property type="match status" value="1"/>
</dbReference>
<organism evidence="8">
    <name type="scientific">Arcella intermedia</name>
    <dbReference type="NCBI Taxonomy" id="1963864"/>
    <lineage>
        <taxon>Eukaryota</taxon>
        <taxon>Amoebozoa</taxon>
        <taxon>Tubulinea</taxon>
        <taxon>Elardia</taxon>
        <taxon>Arcellinida</taxon>
        <taxon>Sphaerothecina</taxon>
        <taxon>Arcellidae</taxon>
        <taxon>Arcella</taxon>
    </lineage>
</organism>
<dbReference type="PROSITE" id="PS51421">
    <property type="entry name" value="RAS"/>
    <property type="match status" value="1"/>
</dbReference>
<dbReference type="AlphaFoldDB" id="A0A6B2LL19"/>
<dbReference type="Gene3D" id="3.40.50.300">
    <property type="entry name" value="P-loop containing nucleotide triphosphate hydrolases"/>
    <property type="match status" value="1"/>
</dbReference>
<accession>A0A6B2LL19</accession>
<dbReference type="Pfam" id="PF00071">
    <property type="entry name" value="Ras"/>
    <property type="match status" value="1"/>
</dbReference>
<comment type="subcellular location">
    <subcellularLocation>
        <location evidence="1">Cell membrane</location>
    </subcellularLocation>
</comment>
<reference evidence="8" key="1">
    <citation type="journal article" date="2020" name="J. Eukaryot. Microbiol.">
        <title>De novo Sequencing, Assembly and Annotation of the Transcriptome for the Free-Living Testate Amoeba Arcella intermedia.</title>
        <authorList>
            <person name="Ribeiro G.M."/>
            <person name="Porfirio-Sousa A.L."/>
            <person name="Maurer-Alcala X.X."/>
            <person name="Katz L.A."/>
            <person name="Lahr D.J.G."/>
        </authorList>
    </citation>
    <scope>NUCLEOTIDE SEQUENCE</scope>
</reference>
<dbReference type="GO" id="GO:1900024">
    <property type="term" value="P:regulation of substrate adhesion-dependent cell spreading"/>
    <property type="evidence" value="ECO:0007669"/>
    <property type="project" value="UniProtKB-ARBA"/>
</dbReference>
<dbReference type="GO" id="GO:0005886">
    <property type="term" value="C:plasma membrane"/>
    <property type="evidence" value="ECO:0007669"/>
    <property type="project" value="UniProtKB-SubCell"/>
</dbReference>
<dbReference type="SMART" id="SM00173">
    <property type="entry name" value="RAS"/>
    <property type="match status" value="1"/>
</dbReference>
<comment type="similarity">
    <text evidence="2">Belongs to the small GTPase superfamily. Ras family.</text>
</comment>
<keyword evidence="5" id="KW-0378">Hydrolase</keyword>
<proteinExistence type="inferred from homology"/>
<dbReference type="GO" id="GO:0007165">
    <property type="term" value="P:signal transduction"/>
    <property type="evidence" value="ECO:0007669"/>
    <property type="project" value="InterPro"/>
</dbReference>
<sequence length="174" mass="19285">MGSGGVGKSAITVQYISGVFVSRYDPTIEESYRKPVEIEGKTYMLEVLDTAGTEQFTAMRDLYMKNGQGFILVFSLISDSTFHDLTLLRNQIAKVKDGEEGIPMVLVGNKADLVDKRAVTAEVCKAFATKDFGGHYYETSAKTNTNITEVFEDLVRQVIIKYPPLKKPKGCLIL</sequence>
<dbReference type="GO" id="GO:0003924">
    <property type="term" value="F:GTPase activity"/>
    <property type="evidence" value="ECO:0007669"/>
    <property type="project" value="InterPro"/>
</dbReference>
<name>A0A6B2LL19_9EUKA</name>
<dbReference type="PROSITE" id="PS51419">
    <property type="entry name" value="RAB"/>
    <property type="match status" value="1"/>
</dbReference>
<dbReference type="SMART" id="SM00175">
    <property type="entry name" value="RAB"/>
    <property type="match status" value="1"/>
</dbReference>
<dbReference type="CDD" id="cd00876">
    <property type="entry name" value="Ras"/>
    <property type="match status" value="1"/>
</dbReference>
<dbReference type="PROSITE" id="PS51420">
    <property type="entry name" value="RHO"/>
    <property type="match status" value="1"/>
</dbReference>
<keyword evidence="3" id="KW-1003">Cell membrane</keyword>
<dbReference type="InterPro" id="IPR005225">
    <property type="entry name" value="Small_GTP-bd"/>
</dbReference>
<evidence type="ECO:0000256" key="5">
    <source>
        <dbReference type="ARBA" id="ARBA00022801"/>
    </source>
</evidence>
<protein>
    <submittedName>
        <fullName evidence="8">Uncharacterized protein</fullName>
    </submittedName>
</protein>